<organism evidence="3 4">
    <name type="scientific">Alteromonas halophila</name>
    <dbReference type="NCBI Taxonomy" id="516698"/>
    <lineage>
        <taxon>Bacteria</taxon>
        <taxon>Pseudomonadati</taxon>
        <taxon>Pseudomonadota</taxon>
        <taxon>Gammaproteobacteria</taxon>
        <taxon>Alteromonadales</taxon>
        <taxon>Alteromonadaceae</taxon>
        <taxon>Alteromonas/Salinimonas group</taxon>
        <taxon>Alteromonas</taxon>
    </lineage>
</organism>
<evidence type="ECO:0000259" key="2">
    <source>
        <dbReference type="PROSITE" id="PS50076"/>
    </source>
</evidence>
<evidence type="ECO:0000313" key="3">
    <source>
        <dbReference type="EMBL" id="GGW84455.1"/>
    </source>
</evidence>
<dbReference type="SUPFAM" id="SSF46565">
    <property type="entry name" value="Chaperone J-domain"/>
    <property type="match status" value="1"/>
</dbReference>
<dbReference type="Pfam" id="PF12339">
    <property type="entry name" value="DNAJ_related"/>
    <property type="match status" value="1"/>
</dbReference>
<dbReference type="EMBL" id="BMXP01000003">
    <property type="protein sequence ID" value="GGW84455.1"/>
    <property type="molecule type" value="Genomic_DNA"/>
</dbReference>
<keyword evidence="4" id="KW-1185">Reference proteome</keyword>
<dbReference type="AlphaFoldDB" id="A0A918JJL6"/>
<protein>
    <recommendedName>
        <fullName evidence="2">J domain-containing protein</fullName>
    </recommendedName>
</protein>
<accession>A0A918JJL6</accession>
<dbReference type="RefSeq" id="WP_189405496.1">
    <property type="nucleotide sequence ID" value="NZ_BMXP01000003.1"/>
</dbReference>
<feature type="domain" description="J" evidence="2">
    <location>
        <begin position="169"/>
        <end position="229"/>
    </location>
</feature>
<dbReference type="CDD" id="cd06257">
    <property type="entry name" value="DnaJ"/>
    <property type="match status" value="1"/>
</dbReference>
<proteinExistence type="predicted"/>
<name>A0A918JJL6_9ALTE</name>
<dbReference type="SMART" id="SM00271">
    <property type="entry name" value="DnaJ"/>
    <property type="match status" value="1"/>
</dbReference>
<reference evidence="3" key="1">
    <citation type="journal article" date="2014" name="Int. J. Syst. Evol. Microbiol.">
        <title>Complete genome sequence of Corynebacterium casei LMG S-19264T (=DSM 44701T), isolated from a smear-ripened cheese.</title>
        <authorList>
            <consortium name="US DOE Joint Genome Institute (JGI-PGF)"/>
            <person name="Walter F."/>
            <person name="Albersmeier A."/>
            <person name="Kalinowski J."/>
            <person name="Ruckert C."/>
        </authorList>
    </citation>
    <scope>NUCLEOTIDE SEQUENCE</scope>
    <source>
        <strain evidence="3">KCTC 22164</strain>
    </source>
</reference>
<gene>
    <name evidence="3" type="ORF">GCM10007391_17730</name>
</gene>
<dbReference type="Proteomes" id="UP000631300">
    <property type="component" value="Unassembled WGS sequence"/>
</dbReference>
<reference evidence="3" key="2">
    <citation type="submission" date="2020-09" db="EMBL/GenBank/DDBJ databases">
        <authorList>
            <person name="Sun Q."/>
            <person name="Kim S."/>
        </authorList>
    </citation>
    <scope>NUCLEOTIDE SEQUENCE</scope>
    <source>
        <strain evidence="3">KCTC 22164</strain>
    </source>
</reference>
<evidence type="ECO:0000313" key="4">
    <source>
        <dbReference type="Proteomes" id="UP000631300"/>
    </source>
</evidence>
<comment type="caution">
    <text evidence="3">The sequence shown here is derived from an EMBL/GenBank/DDBJ whole genome shotgun (WGS) entry which is preliminary data.</text>
</comment>
<dbReference type="InterPro" id="IPR036869">
    <property type="entry name" value="J_dom_sf"/>
</dbReference>
<evidence type="ECO:0000256" key="1">
    <source>
        <dbReference type="ARBA" id="ARBA00023186"/>
    </source>
</evidence>
<dbReference type="Gene3D" id="1.10.287.110">
    <property type="entry name" value="DnaJ domain"/>
    <property type="match status" value="1"/>
</dbReference>
<dbReference type="InterPro" id="IPR021059">
    <property type="entry name" value="DnaJ-related_N"/>
</dbReference>
<keyword evidence="1" id="KW-0143">Chaperone</keyword>
<dbReference type="Pfam" id="PF00226">
    <property type="entry name" value="DnaJ"/>
    <property type="match status" value="1"/>
</dbReference>
<sequence length="229" mass="25837">MTVIVANATLTKCCAEGERGIHAQNVALFIADLLEDHSQWFAAGVSEYTLIARLQKAPYNLFDKEALRESLALFQTHFVIFHALYQLQLRWHAQGVGHLAIHTLKITLHETSEPSSAPIPSDPLRDYYLNWGNFDETGKDDVEALLDDFWQRMGGHISHDTLSTQEIAKARQVLELSADEPLTLGTIKRHYRRLIHQHHPDKGGDPAAAKQLVRAYSMLTDYVRASAQD</sequence>
<dbReference type="InterPro" id="IPR001623">
    <property type="entry name" value="DnaJ_domain"/>
</dbReference>
<dbReference type="PROSITE" id="PS50076">
    <property type="entry name" value="DNAJ_2"/>
    <property type="match status" value="1"/>
</dbReference>